<evidence type="ECO:0000256" key="9">
    <source>
        <dbReference type="NCBIfam" id="TIGR00456"/>
    </source>
</evidence>
<evidence type="ECO:0000313" key="13">
    <source>
        <dbReference type="EMBL" id="RMI87822.1"/>
    </source>
</evidence>
<dbReference type="SUPFAM" id="SSF52374">
    <property type="entry name" value="Nucleotidylyl transferase"/>
    <property type="match status" value="1"/>
</dbReference>
<dbReference type="EMBL" id="MPBG01000008">
    <property type="protein sequence ID" value="RMI87822.1"/>
    <property type="molecule type" value="Genomic_DNA"/>
</dbReference>
<dbReference type="PRINTS" id="PR01038">
    <property type="entry name" value="TRNASYNTHARG"/>
</dbReference>
<dbReference type="InterPro" id="IPR035684">
    <property type="entry name" value="ArgRS_core"/>
</dbReference>
<dbReference type="CDD" id="cd00671">
    <property type="entry name" value="ArgRS_core"/>
    <property type="match status" value="1"/>
</dbReference>
<dbReference type="InterPro" id="IPR009080">
    <property type="entry name" value="tRNAsynth_Ia_anticodon-bd"/>
</dbReference>
<evidence type="ECO:0000256" key="4">
    <source>
        <dbReference type="ARBA" id="ARBA00022741"/>
    </source>
</evidence>
<dbReference type="SMART" id="SM01016">
    <property type="entry name" value="Arg_tRNA_synt_N"/>
    <property type="match status" value="1"/>
</dbReference>
<evidence type="ECO:0000256" key="5">
    <source>
        <dbReference type="ARBA" id="ARBA00022840"/>
    </source>
</evidence>
<accession>A0A421NUY6</accession>
<dbReference type="SUPFAM" id="SSF47323">
    <property type="entry name" value="Anticodon-binding domain of a subclass of class I aminoacyl-tRNA synthetases"/>
    <property type="match status" value="1"/>
</dbReference>
<dbReference type="NCBIfam" id="TIGR00456">
    <property type="entry name" value="argS"/>
    <property type="match status" value="1"/>
</dbReference>
<evidence type="ECO:0000256" key="7">
    <source>
        <dbReference type="ARBA" id="ARBA00023146"/>
    </source>
</evidence>
<name>A0A421NUY6_9MOLU</name>
<dbReference type="SUPFAM" id="SSF55190">
    <property type="entry name" value="Arginyl-tRNA synthetase (ArgRS), N-terminal 'additional' domain"/>
    <property type="match status" value="1"/>
</dbReference>
<evidence type="ECO:0000259" key="12">
    <source>
        <dbReference type="SMART" id="SM01016"/>
    </source>
</evidence>
<evidence type="ECO:0000256" key="6">
    <source>
        <dbReference type="ARBA" id="ARBA00022917"/>
    </source>
</evidence>
<evidence type="ECO:0000313" key="14">
    <source>
        <dbReference type="Proteomes" id="UP000283896"/>
    </source>
</evidence>
<dbReference type="Proteomes" id="UP000283896">
    <property type="component" value="Unassembled WGS sequence"/>
</dbReference>
<dbReference type="InterPro" id="IPR036695">
    <property type="entry name" value="Arg-tRNA-synth_N_sf"/>
</dbReference>
<dbReference type="GO" id="GO:0004814">
    <property type="term" value="F:arginine-tRNA ligase activity"/>
    <property type="evidence" value="ECO:0007669"/>
    <property type="project" value="UniProtKB-UniRule"/>
</dbReference>
<dbReference type="KEGG" id="psol:S284_03600"/>
<dbReference type="SMART" id="SM00836">
    <property type="entry name" value="DALR_1"/>
    <property type="match status" value="1"/>
</dbReference>
<keyword evidence="6 10" id="KW-0648">Protein biosynthesis</keyword>
<keyword evidence="7 10" id="KW-0030">Aminoacyl-tRNA synthetase</keyword>
<comment type="similarity">
    <text evidence="1 10">Belongs to the class-I aminoacyl-tRNA synthetase family.</text>
</comment>
<evidence type="ECO:0000259" key="11">
    <source>
        <dbReference type="SMART" id="SM00836"/>
    </source>
</evidence>
<keyword evidence="5 10" id="KW-0067">ATP-binding</keyword>
<dbReference type="Gene3D" id="3.30.1360.70">
    <property type="entry name" value="Arginyl tRNA synthetase N-terminal domain"/>
    <property type="match status" value="1"/>
</dbReference>
<keyword evidence="14" id="KW-1185">Reference proteome</keyword>
<dbReference type="GO" id="GO:0005524">
    <property type="term" value="F:ATP binding"/>
    <property type="evidence" value="ECO:0007669"/>
    <property type="project" value="UniProtKB-KW"/>
</dbReference>
<comment type="catalytic activity">
    <reaction evidence="8">
        <text>tRNA(Arg) + L-arginine + ATP = L-arginyl-tRNA(Arg) + AMP + diphosphate</text>
        <dbReference type="Rhea" id="RHEA:20301"/>
        <dbReference type="Rhea" id="RHEA-COMP:9658"/>
        <dbReference type="Rhea" id="RHEA-COMP:9673"/>
        <dbReference type="ChEBI" id="CHEBI:30616"/>
        <dbReference type="ChEBI" id="CHEBI:32682"/>
        <dbReference type="ChEBI" id="CHEBI:33019"/>
        <dbReference type="ChEBI" id="CHEBI:78442"/>
        <dbReference type="ChEBI" id="CHEBI:78513"/>
        <dbReference type="ChEBI" id="CHEBI:456215"/>
        <dbReference type="EC" id="6.1.1.19"/>
    </reaction>
</comment>
<dbReference type="GO" id="GO:0006420">
    <property type="term" value="P:arginyl-tRNA aminoacylation"/>
    <property type="evidence" value="ECO:0007669"/>
    <property type="project" value="UniProtKB-UniRule"/>
</dbReference>
<dbReference type="InterPro" id="IPR001278">
    <property type="entry name" value="Arg-tRNA-ligase"/>
</dbReference>
<protein>
    <recommendedName>
        <fullName evidence="2 9">Arginine--tRNA ligase</fullName>
        <ecNumber evidence="2 9">6.1.1.19</ecNumber>
    </recommendedName>
</protein>
<reference evidence="14" key="1">
    <citation type="submission" date="2016-11" db="EMBL/GenBank/DDBJ databases">
        <title>Genome sequence of Candidatus Phytoplasma solani strain SA-1.</title>
        <authorList>
            <person name="Haryono M."/>
            <person name="Samarzija I."/>
            <person name="Seruga Music M."/>
            <person name="Hogenhout S."/>
            <person name="Kuo C.-H."/>
        </authorList>
    </citation>
    <scope>NUCLEOTIDE SEQUENCE [LARGE SCALE GENOMIC DNA]</scope>
    <source>
        <strain evidence="14">SA-1</strain>
    </source>
</reference>
<dbReference type="InterPro" id="IPR014729">
    <property type="entry name" value="Rossmann-like_a/b/a_fold"/>
</dbReference>
<dbReference type="FunFam" id="3.40.50.620:FF:000116">
    <property type="entry name" value="Arginine--tRNA ligase"/>
    <property type="match status" value="1"/>
</dbReference>
<organism evidence="13 14">
    <name type="scientific">Candidatus Phytoplasma solani</name>
    <dbReference type="NCBI Taxonomy" id="69896"/>
    <lineage>
        <taxon>Bacteria</taxon>
        <taxon>Bacillati</taxon>
        <taxon>Mycoplasmatota</taxon>
        <taxon>Mollicutes</taxon>
        <taxon>Acholeplasmatales</taxon>
        <taxon>Acholeplasmataceae</taxon>
        <taxon>Candidatus Phytoplasma</taxon>
        <taxon>16SrXII (Stolbur group)</taxon>
    </lineage>
</organism>
<evidence type="ECO:0000256" key="10">
    <source>
        <dbReference type="RuleBase" id="RU363038"/>
    </source>
</evidence>
<comment type="caution">
    <text evidence="13">The sequence shown here is derived from an EMBL/GenBank/DDBJ whole genome shotgun (WGS) entry which is preliminary data.</text>
</comment>
<dbReference type="AlphaFoldDB" id="A0A421NUY6"/>
<dbReference type="EC" id="6.1.1.19" evidence="2 9"/>
<keyword evidence="4 10" id="KW-0547">Nucleotide-binding</keyword>
<evidence type="ECO:0000256" key="1">
    <source>
        <dbReference type="ARBA" id="ARBA00005594"/>
    </source>
</evidence>
<dbReference type="Gene3D" id="3.40.50.620">
    <property type="entry name" value="HUPs"/>
    <property type="match status" value="1"/>
</dbReference>
<proteinExistence type="inferred from homology"/>
<evidence type="ECO:0000256" key="3">
    <source>
        <dbReference type="ARBA" id="ARBA00022598"/>
    </source>
</evidence>
<dbReference type="InterPro" id="IPR005148">
    <property type="entry name" value="Arg-tRNA-synth_N"/>
</dbReference>
<evidence type="ECO:0000256" key="2">
    <source>
        <dbReference type="ARBA" id="ARBA00012837"/>
    </source>
</evidence>
<dbReference type="Gene3D" id="1.10.730.10">
    <property type="entry name" value="Isoleucyl-tRNA Synthetase, Domain 1"/>
    <property type="match status" value="1"/>
</dbReference>
<dbReference type="STRING" id="69896.S284_03600"/>
<feature type="domain" description="DALR anticodon binding" evidence="11">
    <location>
        <begin position="453"/>
        <end position="567"/>
    </location>
</feature>
<sequence length="567" mass="65814">MLISQKGAIKMTLDSIKNKIQTVIKQTLCQEIFLQVQTESKEFDFSLPLFTYAKRKNSKPALLFDSIKKELIIIQEIDQITFLNGFLNIKLKRGLLAKTLLLQINELQSNYGSQKPNQQTVVIDYSSPNIAKNFSVGHLRSTVIGNSLKNIYQKLGFKVIGINHLGDWGTQFGKMIVAYQKWGQEEKILKDPINELQKLYLLFHQKALEDKTLNDEANEAFLQLEKQKQEYLKLWNYFRDVSLREFLKIYNILGISFDYFLGESFYNDKTEDLLKELKEKNMIKQEDQMLLIQLDQLPPGLIQKTNGSTLYLTRDLAAFKYRYETYHCQTILYVVGNEQKLYFQQLAQVIQKMGYWDVKIENINFGLVLMNGKKMSTRHHKFTTLIDIIKQATNLAQKIIQEKNPSLSCSEKIAQKIAVGAIIFNDLKNDRHLDIDFNLENILKFKGQTGPYLQYTAARLNSLLKKEKIDLSLIDETIYQQNHYFVLIKLLSQFPSILEKSQQDKMPSILSRYIIKLTQNINGLYAQEKILSTKETIKNTNLLLVKAVLIVLQESLRILGVPFLENM</sequence>
<gene>
    <name evidence="13" type="primary">argS</name>
    <name evidence="13" type="ORF">PSSA1_v1c5150</name>
</gene>
<dbReference type="Pfam" id="PF00750">
    <property type="entry name" value="tRNA-synt_1d"/>
    <property type="match status" value="1"/>
</dbReference>
<feature type="domain" description="Arginyl tRNA synthetase N-terminal" evidence="12">
    <location>
        <begin position="14"/>
        <end position="91"/>
    </location>
</feature>
<evidence type="ECO:0000256" key="8">
    <source>
        <dbReference type="ARBA" id="ARBA00049339"/>
    </source>
</evidence>
<dbReference type="Pfam" id="PF05746">
    <property type="entry name" value="DALR_1"/>
    <property type="match status" value="1"/>
</dbReference>
<dbReference type="InterPro" id="IPR008909">
    <property type="entry name" value="DALR_anticod-bd"/>
</dbReference>
<keyword evidence="3 10" id="KW-0436">Ligase</keyword>
<dbReference type="PANTHER" id="PTHR11956:SF5">
    <property type="entry name" value="ARGININE--TRNA LIGASE, CYTOPLASMIC"/>
    <property type="match status" value="1"/>
</dbReference>
<dbReference type="PANTHER" id="PTHR11956">
    <property type="entry name" value="ARGINYL-TRNA SYNTHETASE"/>
    <property type="match status" value="1"/>
</dbReference>
<dbReference type="GO" id="GO:0005737">
    <property type="term" value="C:cytoplasm"/>
    <property type="evidence" value="ECO:0007669"/>
    <property type="project" value="UniProtKB-UniRule"/>
</dbReference>